<name>A0A1M4U9W4_9BACL</name>
<keyword evidence="1" id="KW-0285">Flavoprotein</keyword>
<keyword evidence="4 6" id="KW-0503">Monooxygenase</keyword>
<dbReference type="GO" id="GO:0008726">
    <property type="term" value="F:alkanesulfonate monooxygenase activity"/>
    <property type="evidence" value="ECO:0007669"/>
    <property type="project" value="TreeGrafter"/>
</dbReference>
<dbReference type="InterPro" id="IPR011251">
    <property type="entry name" value="Luciferase-like_dom"/>
</dbReference>
<evidence type="ECO:0000256" key="2">
    <source>
        <dbReference type="ARBA" id="ARBA00022643"/>
    </source>
</evidence>
<dbReference type="PANTHER" id="PTHR42847">
    <property type="entry name" value="ALKANESULFONATE MONOOXYGENASE"/>
    <property type="match status" value="1"/>
</dbReference>
<gene>
    <name evidence="6" type="ORF">SAMN05444392_101891</name>
</gene>
<evidence type="ECO:0000259" key="5">
    <source>
        <dbReference type="Pfam" id="PF00296"/>
    </source>
</evidence>
<evidence type="ECO:0000256" key="1">
    <source>
        <dbReference type="ARBA" id="ARBA00022630"/>
    </source>
</evidence>
<evidence type="ECO:0000256" key="4">
    <source>
        <dbReference type="ARBA" id="ARBA00023033"/>
    </source>
</evidence>
<dbReference type="CDD" id="cd01094">
    <property type="entry name" value="Alkanesulfonate_monoxygenase"/>
    <property type="match status" value="1"/>
</dbReference>
<dbReference type="SUPFAM" id="SSF51679">
    <property type="entry name" value="Bacterial luciferase-like"/>
    <property type="match status" value="1"/>
</dbReference>
<accession>A0A1M4U9W4</accession>
<dbReference type="Proteomes" id="UP000184476">
    <property type="component" value="Unassembled WGS sequence"/>
</dbReference>
<organism evidence="6 7">
    <name type="scientific">Seinonella peptonophila</name>
    <dbReference type="NCBI Taxonomy" id="112248"/>
    <lineage>
        <taxon>Bacteria</taxon>
        <taxon>Bacillati</taxon>
        <taxon>Bacillota</taxon>
        <taxon>Bacilli</taxon>
        <taxon>Bacillales</taxon>
        <taxon>Thermoactinomycetaceae</taxon>
        <taxon>Seinonella</taxon>
    </lineage>
</organism>
<evidence type="ECO:0000256" key="3">
    <source>
        <dbReference type="ARBA" id="ARBA00023002"/>
    </source>
</evidence>
<dbReference type="Gene3D" id="3.20.20.30">
    <property type="entry name" value="Luciferase-like domain"/>
    <property type="match status" value="1"/>
</dbReference>
<protein>
    <submittedName>
        <fullName evidence="6">Alkanesulfonate monooxygenase</fullName>
    </submittedName>
</protein>
<dbReference type="InterPro" id="IPR036661">
    <property type="entry name" value="Luciferase-like_sf"/>
</dbReference>
<feature type="domain" description="Luciferase-like" evidence="5">
    <location>
        <begin position="19"/>
        <end position="320"/>
    </location>
</feature>
<evidence type="ECO:0000313" key="6">
    <source>
        <dbReference type="EMBL" id="SHE53529.1"/>
    </source>
</evidence>
<dbReference type="STRING" id="112248.SAMN05444392_101891"/>
<proteinExistence type="predicted"/>
<dbReference type="GO" id="GO:0046306">
    <property type="term" value="P:alkanesulfonate catabolic process"/>
    <property type="evidence" value="ECO:0007669"/>
    <property type="project" value="TreeGrafter"/>
</dbReference>
<dbReference type="Pfam" id="PF00296">
    <property type="entry name" value="Bac_luciferase"/>
    <property type="match status" value="1"/>
</dbReference>
<sequence length="350" mass="39585">MEVLYWLPTLGDSRYFGADKRNNNTNLEYLEQVAKTVDSLGYDGMYLGTGSYCDDPWVTASSLIHSTQKSKFLIALRPSVISPFTAARMAATFHRISESRIALNIVSGASPEELAKDGVFLSHDQRYEYTGEFLEVFKALLGGKKVNFQGQYIRAEEAQLLFPPQPSHPEIFCVGASDVGQSVAAKYGDIYLTFGEPYNETKELFKSVRKKAQKYNRNVRFALGLYIIVREKEEDAWEAANELIKHIRIEDIKQFNQILSTKFDSQGRNRQTKIMEENASLMIDDHLWAGTSLVNIGPFAVVGNPDSVMESLHRYVEMGTEIFAIVGIPHLEESYRIAELVLPKLRKKFG</sequence>
<keyword evidence="2" id="KW-0288">FMN</keyword>
<keyword evidence="7" id="KW-1185">Reference proteome</keyword>
<dbReference type="PANTHER" id="PTHR42847:SF4">
    <property type="entry name" value="ALKANESULFONATE MONOOXYGENASE-RELATED"/>
    <property type="match status" value="1"/>
</dbReference>
<evidence type="ECO:0000313" key="7">
    <source>
        <dbReference type="Proteomes" id="UP000184476"/>
    </source>
</evidence>
<dbReference type="AlphaFoldDB" id="A0A1M4U9W4"/>
<dbReference type="EMBL" id="FQVL01000001">
    <property type="protein sequence ID" value="SHE53529.1"/>
    <property type="molecule type" value="Genomic_DNA"/>
</dbReference>
<dbReference type="InterPro" id="IPR050172">
    <property type="entry name" value="SsuD_RutA_monooxygenase"/>
</dbReference>
<reference evidence="6 7" key="1">
    <citation type="submission" date="2016-11" db="EMBL/GenBank/DDBJ databases">
        <authorList>
            <person name="Jaros S."/>
            <person name="Januszkiewicz K."/>
            <person name="Wedrychowicz H."/>
        </authorList>
    </citation>
    <scope>NUCLEOTIDE SEQUENCE [LARGE SCALE GENOMIC DNA]</scope>
    <source>
        <strain evidence="6 7">DSM 44666</strain>
    </source>
</reference>
<keyword evidence="3" id="KW-0560">Oxidoreductase</keyword>